<dbReference type="UniPathway" id="UPA00056">
    <property type="reaction ID" value="UER00094"/>
</dbReference>
<dbReference type="InterPro" id="IPR004424">
    <property type="entry name" value="IspE"/>
</dbReference>
<comment type="catalytic activity">
    <reaction evidence="10">
        <text>4-CDP-2-C-methyl-D-erythritol + ATP = 4-CDP-2-C-methyl-D-erythritol 2-phosphate + ADP + H(+)</text>
        <dbReference type="Rhea" id="RHEA:18437"/>
        <dbReference type="ChEBI" id="CHEBI:15378"/>
        <dbReference type="ChEBI" id="CHEBI:30616"/>
        <dbReference type="ChEBI" id="CHEBI:57823"/>
        <dbReference type="ChEBI" id="CHEBI:57919"/>
        <dbReference type="ChEBI" id="CHEBI:456216"/>
        <dbReference type="EC" id="2.7.1.148"/>
    </reaction>
</comment>
<evidence type="ECO:0000256" key="8">
    <source>
        <dbReference type="ARBA" id="ARBA00023229"/>
    </source>
</evidence>
<evidence type="ECO:0000256" key="9">
    <source>
        <dbReference type="ARBA" id="ARBA00032554"/>
    </source>
</evidence>
<evidence type="ECO:0000256" key="5">
    <source>
        <dbReference type="ARBA" id="ARBA00022741"/>
    </source>
</evidence>
<comment type="similarity">
    <text evidence="1 10">Belongs to the GHMP kinase family. IspE subfamily.</text>
</comment>
<dbReference type="Pfam" id="PF08544">
    <property type="entry name" value="GHMP_kinases_C"/>
    <property type="match status" value="1"/>
</dbReference>
<dbReference type="GO" id="GO:0016114">
    <property type="term" value="P:terpenoid biosynthetic process"/>
    <property type="evidence" value="ECO:0007669"/>
    <property type="project" value="UniProtKB-UniRule"/>
</dbReference>
<dbReference type="InterPro" id="IPR020568">
    <property type="entry name" value="Ribosomal_Su5_D2-typ_SF"/>
</dbReference>
<reference evidence="13" key="1">
    <citation type="submission" date="2020-02" db="EMBL/GenBank/DDBJ databases">
        <title>Delineation of the pyrene-degrading pathway in Roseobacter clade bacteria by genomic analysis.</title>
        <authorList>
            <person name="Zhou H."/>
            <person name="Wang H."/>
        </authorList>
    </citation>
    <scope>NUCLEOTIDE SEQUENCE</scope>
    <source>
        <strain evidence="13">PrR005</strain>
    </source>
</reference>
<evidence type="ECO:0000256" key="2">
    <source>
        <dbReference type="ARBA" id="ARBA00012052"/>
    </source>
</evidence>
<dbReference type="PANTHER" id="PTHR43527">
    <property type="entry name" value="4-DIPHOSPHOCYTIDYL-2-C-METHYL-D-ERYTHRITOL KINASE, CHLOROPLASTIC"/>
    <property type="match status" value="1"/>
</dbReference>
<dbReference type="GO" id="GO:0019288">
    <property type="term" value="P:isopentenyl diphosphate biosynthetic process, methylerythritol 4-phosphate pathway"/>
    <property type="evidence" value="ECO:0007669"/>
    <property type="project" value="UniProtKB-UniRule"/>
</dbReference>
<dbReference type="SUPFAM" id="SSF54211">
    <property type="entry name" value="Ribosomal protein S5 domain 2-like"/>
    <property type="match status" value="1"/>
</dbReference>
<proteinExistence type="inferred from homology"/>
<dbReference type="GO" id="GO:0005524">
    <property type="term" value="F:ATP binding"/>
    <property type="evidence" value="ECO:0007669"/>
    <property type="project" value="UniProtKB-UniRule"/>
</dbReference>
<protein>
    <recommendedName>
        <fullName evidence="3 10">4-diphosphocytidyl-2-C-methyl-D-erythritol kinase</fullName>
        <shortName evidence="10">CMK</shortName>
        <ecNumber evidence="2 10">2.7.1.148</ecNumber>
    </recommendedName>
    <alternativeName>
        <fullName evidence="9 10">4-(cytidine-5'-diphospho)-2-C-methyl-D-erythritol kinase</fullName>
    </alternativeName>
</protein>
<dbReference type="InterPro" id="IPR013750">
    <property type="entry name" value="GHMP_kinase_C_dom"/>
</dbReference>
<name>A0A6B2NMD4_9RHOB</name>
<sequence length="279" mass="29243">MAIEAFAPAKINLTLHVTGQRDDGYHLLDSLVVFASVGDRIRVAPSDALSLEIDGPEAGGLSAEPDNLVLRAARLLAPGRGAAITLTKRLPVASGIGGGSADAAATLGALSQLWDLPMPGAEQVLTLGADVPVCLSTSPARMRGIGERLDPVPQLPEMDIVLVNPRVAVSTPAVFRMLTVKENPPMEPDLPHWRDLPAFISWLGGQRNDLAAPAIAQQPVIADVLDALRDAGALFAGMSGSGATCFGLFPPDGHSAKSVAKAVLFLEHPEWWCTHGRVL</sequence>
<evidence type="ECO:0000256" key="6">
    <source>
        <dbReference type="ARBA" id="ARBA00022777"/>
    </source>
</evidence>
<dbReference type="PIRSF" id="PIRSF010376">
    <property type="entry name" value="IspE"/>
    <property type="match status" value="1"/>
</dbReference>
<evidence type="ECO:0000256" key="10">
    <source>
        <dbReference type="HAMAP-Rule" id="MF_00061"/>
    </source>
</evidence>
<feature type="active site" evidence="10">
    <location>
        <position position="10"/>
    </location>
</feature>
<dbReference type="NCBIfam" id="NF011202">
    <property type="entry name" value="PRK14608.1"/>
    <property type="match status" value="1"/>
</dbReference>
<keyword evidence="8 10" id="KW-0414">Isoprene biosynthesis</keyword>
<keyword evidence="6 10" id="KW-0418">Kinase</keyword>
<dbReference type="RefSeq" id="WP_164129173.1">
    <property type="nucleotide sequence ID" value="NZ_JAAGOX010000011.1"/>
</dbReference>
<organism evidence="13">
    <name type="scientific">Ruegeria sp. PrR005</name>
    <dbReference type="NCBI Taxonomy" id="2706882"/>
    <lineage>
        <taxon>Bacteria</taxon>
        <taxon>Pseudomonadati</taxon>
        <taxon>Pseudomonadota</taxon>
        <taxon>Alphaproteobacteria</taxon>
        <taxon>Rhodobacterales</taxon>
        <taxon>Roseobacteraceae</taxon>
        <taxon>Ruegeria</taxon>
    </lineage>
</organism>
<dbReference type="InterPro" id="IPR036554">
    <property type="entry name" value="GHMP_kinase_C_sf"/>
</dbReference>
<comment type="pathway">
    <text evidence="10">Isoprenoid biosynthesis; isopentenyl diphosphate biosynthesis via DXP pathway; isopentenyl diphosphate from 1-deoxy-D-xylulose 5-phosphate: step 3/6.</text>
</comment>
<dbReference type="GO" id="GO:0050515">
    <property type="term" value="F:4-(cytidine 5'-diphospho)-2-C-methyl-D-erythritol kinase activity"/>
    <property type="evidence" value="ECO:0007669"/>
    <property type="project" value="UniProtKB-UniRule"/>
</dbReference>
<feature type="binding site" evidence="10">
    <location>
        <begin position="91"/>
        <end position="101"/>
    </location>
    <ligand>
        <name>ATP</name>
        <dbReference type="ChEBI" id="CHEBI:30616"/>
    </ligand>
</feature>
<feature type="active site" evidence="10">
    <location>
        <position position="130"/>
    </location>
</feature>
<dbReference type="InterPro" id="IPR006204">
    <property type="entry name" value="GHMP_kinase_N_dom"/>
</dbReference>
<dbReference type="Pfam" id="PF00288">
    <property type="entry name" value="GHMP_kinases_N"/>
    <property type="match status" value="1"/>
</dbReference>
<keyword evidence="4 10" id="KW-0808">Transferase</keyword>
<dbReference type="InterPro" id="IPR014721">
    <property type="entry name" value="Ribsml_uS5_D2-typ_fold_subgr"/>
</dbReference>
<dbReference type="EC" id="2.7.1.148" evidence="2 10"/>
<feature type="domain" description="GHMP kinase N-terminal" evidence="11">
    <location>
        <begin position="67"/>
        <end position="129"/>
    </location>
</feature>
<gene>
    <name evidence="10" type="primary">ispE</name>
    <name evidence="13" type="ORF">G0P99_09710</name>
</gene>
<dbReference type="HAMAP" id="MF_00061">
    <property type="entry name" value="IspE"/>
    <property type="match status" value="1"/>
</dbReference>
<comment type="function">
    <text evidence="10">Catalyzes the phosphorylation of the position 2 hydroxy group of 4-diphosphocytidyl-2C-methyl-D-erythritol.</text>
</comment>
<dbReference type="NCBIfam" id="TIGR00154">
    <property type="entry name" value="ispE"/>
    <property type="match status" value="1"/>
</dbReference>
<evidence type="ECO:0000313" key="13">
    <source>
        <dbReference type="EMBL" id="NDW45236.1"/>
    </source>
</evidence>
<dbReference type="PANTHER" id="PTHR43527:SF2">
    <property type="entry name" value="4-DIPHOSPHOCYTIDYL-2-C-METHYL-D-ERYTHRITOL KINASE, CHLOROPLASTIC"/>
    <property type="match status" value="1"/>
</dbReference>
<dbReference type="SUPFAM" id="SSF55060">
    <property type="entry name" value="GHMP Kinase, C-terminal domain"/>
    <property type="match status" value="1"/>
</dbReference>
<evidence type="ECO:0000256" key="7">
    <source>
        <dbReference type="ARBA" id="ARBA00022840"/>
    </source>
</evidence>
<keyword evidence="7 10" id="KW-0067">ATP-binding</keyword>
<accession>A0A6B2NMD4</accession>
<evidence type="ECO:0000259" key="12">
    <source>
        <dbReference type="Pfam" id="PF08544"/>
    </source>
</evidence>
<evidence type="ECO:0000256" key="4">
    <source>
        <dbReference type="ARBA" id="ARBA00022679"/>
    </source>
</evidence>
<evidence type="ECO:0000259" key="11">
    <source>
        <dbReference type="Pfam" id="PF00288"/>
    </source>
</evidence>
<dbReference type="Gene3D" id="3.30.230.10">
    <property type="match status" value="1"/>
</dbReference>
<evidence type="ECO:0000256" key="1">
    <source>
        <dbReference type="ARBA" id="ARBA00009684"/>
    </source>
</evidence>
<keyword evidence="5 10" id="KW-0547">Nucleotide-binding</keyword>
<comment type="caution">
    <text evidence="13">The sequence shown here is derived from an EMBL/GenBank/DDBJ whole genome shotgun (WGS) entry which is preliminary data.</text>
</comment>
<dbReference type="AlphaFoldDB" id="A0A6B2NMD4"/>
<dbReference type="EMBL" id="JAAGOX010000011">
    <property type="protein sequence ID" value="NDW45236.1"/>
    <property type="molecule type" value="Genomic_DNA"/>
</dbReference>
<evidence type="ECO:0000256" key="3">
    <source>
        <dbReference type="ARBA" id="ARBA00017473"/>
    </source>
</evidence>
<dbReference type="Gene3D" id="3.30.70.890">
    <property type="entry name" value="GHMP kinase, C-terminal domain"/>
    <property type="match status" value="1"/>
</dbReference>
<feature type="domain" description="GHMP kinase C-terminal" evidence="12">
    <location>
        <begin position="203"/>
        <end position="261"/>
    </location>
</feature>